<dbReference type="GO" id="GO:0003899">
    <property type="term" value="F:DNA-directed RNA polymerase activity"/>
    <property type="evidence" value="ECO:0007669"/>
    <property type="project" value="UniProtKB-EC"/>
</dbReference>
<protein>
    <recommendedName>
        <fullName evidence="1">DNA-directed RNA polymerase</fullName>
        <ecNumber evidence="1">2.7.7.6</ecNumber>
    </recommendedName>
</protein>
<evidence type="ECO:0000256" key="2">
    <source>
        <dbReference type="ARBA" id="ARBA00022478"/>
    </source>
</evidence>
<name>A0A3P7L452_DIBLA</name>
<dbReference type="InterPro" id="IPR015700">
    <property type="entry name" value="RPC1"/>
</dbReference>
<dbReference type="PANTHER" id="PTHR48446:SF1">
    <property type="entry name" value="DNA-DIRECTED RNA POLYMERASE SUBUNIT BETA' N-TERMINAL SECTION"/>
    <property type="match status" value="1"/>
</dbReference>
<dbReference type="GO" id="GO:0046872">
    <property type="term" value="F:metal ion binding"/>
    <property type="evidence" value="ECO:0007669"/>
    <property type="project" value="UniProtKB-KW"/>
</dbReference>
<dbReference type="InterPro" id="IPR038120">
    <property type="entry name" value="Rpb1_funnel_sf"/>
</dbReference>
<dbReference type="InterPro" id="IPR007083">
    <property type="entry name" value="RNA_pol_Rpb1_4"/>
</dbReference>
<keyword evidence="3" id="KW-0808">Transferase</keyword>
<keyword evidence="11" id="KW-1185">Reference proteome</keyword>
<dbReference type="AlphaFoldDB" id="A0A3P7L452"/>
<keyword evidence="6" id="KW-0862">Zinc</keyword>
<dbReference type="EC" id="2.7.7.6" evidence="1"/>
<dbReference type="EMBL" id="UYRU01053278">
    <property type="protein sequence ID" value="VDN12185.1"/>
    <property type="molecule type" value="Genomic_DNA"/>
</dbReference>
<keyword evidence="2" id="KW-0240">DNA-directed RNA polymerase</keyword>
<dbReference type="Gene3D" id="6.10.250.2940">
    <property type="match status" value="1"/>
</dbReference>
<accession>A0A3P7L452</accession>
<reference evidence="10 11" key="1">
    <citation type="submission" date="2018-11" db="EMBL/GenBank/DDBJ databases">
        <authorList>
            <consortium name="Pathogen Informatics"/>
        </authorList>
    </citation>
    <scope>NUCLEOTIDE SEQUENCE [LARGE SCALE GENOMIC DNA]</scope>
</reference>
<dbReference type="Pfam" id="PF04998">
    <property type="entry name" value="RNA_pol_Rpb1_5"/>
    <property type="match status" value="1"/>
</dbReference>
<dbReference type="SUPFAM" id="SSF64484">
    <property type="entry name" value="beta and beta-prime subunits of DNA dependent RNA-polymerase"/>
    <property type="match status" value="1"/>
</dbReference>
<evidence type="ECO:0000256" key="4">
    <source>
        <dbReference type="ARBA" id="ARBA00022695"/>
    </source>
</evidence>
<dbReference type="OrthoDB" id="270392at2759"/>
<dbReference type="Proteomes" id="UP000281553">
    <property type="component" value="Unassembled WGS sequence"/>
</dbReference>
<dbReference type="Gene3D" id="1.10.132.30">
    <property type="match status" value="1"/>
</dbReference>
<dbReference type="GO" id="GO:0000428">
    <property type="term" value="C:DNA-directed RNA polymerase complex"/>
    <property type="evidence" value="ECO:0007669"/>
    <property type="project" value="UniProtKB-KW"/>
</dbReference>
<evidence type="ECO:0000259" key="9">
    <source>
        <dbReference type="Pfam" id="PF05000"/>
    </source>
</evidence>
<dbReference type="Pfam" id="PF05000">
    <property type="entry name" value="RNA_pol_Rpb1_4"/>
    <property type="match status" value="1"/>
</dbReference>
<keyword evidence="5" id="KW-0479">Metal-binding</keyword>
<dbReference type="GO" id="GO:0003677">
    <property type="term" value="F:DNA binding"/>
    <property type="evidence" value="ECO:0007669"/>
    <property type="project" value="InterPro"/>
</dbReference>
<feature type="domain" description="RNA polymerase Rpb1" evidence="9">
    <location>
        <begin position="14"/>
        <end position="96"/>
    </location>
</feature>
<evidence type="ECO:0000256" key="1">
    <source>
        <dbReference type="ARBA" id="ARBA00012418"/>
    </source>
</evidence>
<gene>
    <name evidence="10" type="ORF">DILT_LOCUS8016</name>
</gene>
<keyword evidence="7" id="KW-0804">Transcription</keyword>
<evidence type="ECO:0000313" key="11">
    <source>
        <dbReference type="Proteomes" id="UP000281553"/>
    </source>
</evidence>
<evidence type="ECO:0000256" key="5">
    <source>
        <dbReference type="ARBA" id="ARBA00022723"/>
    </source>
</evidence>
<proteinExistence type="predicted"/>
<evidence type="ECO:0000259" key="8">
    <source>
        <dbReference type="Pfam" id="PF04998"/>
    </source>
</evidence>
<dbReference type="PANTHER" id="PTHR48446">
    <property type="entry name" value="DNA-DIRECTED RNA POLYMERASE SUBUNIT BETA' N-TERMINAL SECTION"/>
    <property type="match status" value="1"/>
</dbReference>
<organism evidence="10 11">
    <name type="scientific">Dibothriocephalus latus</name>
    <name type="common">Fish tapeworm</name>
    <name type="synonym">Diphyllobothrium latum</name>
    <dbReference type="NCBI Taxonomy" id="60516"/>
    <lineage>
        <taxon>Eukaryota</taxon>
        <taxon>Metazoa</taxon>
        <taxon>Spiralia</taxon>
        <taxon>Lophotrochozoa</taxon>
        <taxon>Platyhelminthes</taxon>
        <taxon>Cestoda</taxon>
        <taxon>Eucestoda</taxon>
        <taxon>Diphyllobothriidea</taxon>
        <taxon>Diphyllobothriidae</taxon>
        <taxon>Dibothriocephalus</taxon>
    </lineage>
</organism>
<evidence type="ECO:0000313" key="10">
    <source>
        <dbReference type="EMBL" id="VDN12185.1"/>
    </source>
</evidence>
<dbReference type="InterPro" id="IPR007081">
    <property type="entry name" value="RNA_pol_Rpb1_5"/>
</dbReference>
<dbReference type="GO" id="GO:0006351">
    <property type="term" value="P:DNA-templated transcription"/>
    <property type="evidence" value="ECO:0007669"/>
    <property type="project" value="InterPro"/>
</dbReference>
<feature type="domain" description="RNA polymerase Rpb1" evidence="8">
    <location>
        <begin position="103"/>
        <end position="141"/>
    </location>
</feature>
<keyword evidence="4" id="KW-0548">Nucleotidyltransferase</keyword>
<evidence type="ECO:0000256" key="7">
    <source>
        <dbReference type="ARBA" id="ARBA00023163"/>
    </source>
</evidence>
<sequence>MFRIALLPAPLASLSQELSKIRDEAGSACKRTLYPSNSPLVMAQSGSKGSFLNISQMIACVGQQIIGGKRVPDSLNGRSLIHFPPGSRTPAAKGFVKNSFYTGLTPSEFFFHAMSGREGLTDTAVKTADTGYMQRRIVKGITPCYSEPAMSAEEVEIAIDAALELPAFKDLDGILSSHIKSVASAS</sequence>
<evidence type="ECO:0000256" key="6">
    <source>
        <dbReference type="ARBA" id="ARBA00022833"/>
    </source>
</evidence>
<evidence type="ECO:0000256" key="3">
    <source>
        <dbReference type="ARBA" id="ARBA00022679"/>
    </source>
</evidence>